<organism evidence="1 2">
    <name type="scientific">Novilysobacter erysipheiresistens</name>
    <dbReference type="NCBI Taxonomy" id="1749332"/>
    <lineage>
        <taxon>Bacteria</taxon>
        <taxon>Pseudomonadati</taxon>
        <taxon>Pseudomonadota</taxon>
        <taxon>Gammaproteobacteria</taxon>
        <taxon>Lysobacterales</taxon>
        <taxon>Lysobacteraceae</taxon>
        <taxon>Novilysobacter</taxon>
    </lineage>
</organism>
<gene>
    <name evidence="1" type="ORF">SNE34_06255</name>
</gene>
<dbReference type="EMBL" id="JAXGFP010000003">
    <property type="protein sequence ID" value="MEG3183607.1"/>
    <property type="molecule type" value="Genomic_DNA"/>
</dbReference>
<evidence type="ECO:0008006" key="3">
    <source>
        <dbReference type="Google" id="ProtNLM"/>
    </source>
</evidence>
<keyword evidence="2" id="KW-1185">Reference proteome</keyword>
<evidence type="ECO:0000313" key="2">
    <source>
        <dbReference type="Proteomes" id="UP001355056"/>
    </source>
</evidence>
<name>A0ABU7YXE7_9GAMM</name>
<dbReference type="Proteomes" id="UP001355056">
    <property type="component" value="Unassembled WGS sequence"/>
</dbReference>
<sequence>MPRSPLVFVALLALAACKPTPPDPERPVEPQAQHTELREAIHEPLDKAKAVEEDLQKAADAQRAAIEAAGG</sequence>
<reference evidence="1 2" key="1">
    <citation type="journal article" date="2016" name="Int. J. Syst. Evol. Microbiol.">
        <title>Lysobacter erysipheiresistens sp. nov., an antagonist of powdery mildew, isolated from tobacco-cultivated soil.</title>
        <authorList>
            <person name="Xie B."/>
            <person name="Li T."/>
            <person name="Lin X."/>
            <person name="Wang C.J."/>
            <person name="Chen Y.J."/>
            <person name="Liu W.J."/>
            <person name="Zhao Z.W."/>
        </authorList>
    </citation>
    <scope>NUCLEOTIDE SEQUENCE [LARGE SCALE GENOMIC DNA]</scope>
    <source>
        <strain evidence="1 2">RS-LYSO-3</strain>
    </source>
</reference>
<accession>A0ABU7YXE7</accession>
<protein>
    <recommendedName>
        <fullName evidence="3">Lipoprotein</fullName>
    </recommendedName>
</protein>
<dbReference type="PROSITE" id="PS51257">
    <property type="entry name" value="PROKAR_LIPOPROTEIN"/>
    <property type="match status" value="1"/>
</dbReference>
<dbReference type="RefSeq" id="WP_332615782.1">
    <property type="nucleotide sequence ID" value="NZ_JAXGFP010000003.1"/>
</dbReference>
<comment type="caution">
    <text evidence="1">The sequence shown here is derived from an EMBL/GenBank/DDBJ whole genome shotgun (WGS) entry which is preliminary data.</text>
</comment>
<proteinExistence type="predicted"/>
<evidence type="ECO:0000313" key="1">
    <source>
        <dbReference type="EMBL" id="MEG3183607.1"/>
    </source>
</evidence>